<accession>A0ABV4DT77</accession>
<evidence type="ECO:0000313" key="3">
    <source>
        <dbReference type="Proteomes" id="UP001565220"/>
    </source>
</evidence>
<sequence>MLTVENNSVEYLVSKSILKELLKEKLITEDEFINIDIENRRSFNK</sequence>
<reference evidence="2 3" key="1">
    <citation type="submission" date="2024-08" db="EMBL/GenBank/DDBJ databases">
        <title>Clostridium lapicellarii sp. nov., and Clostridium renhuaiense sp. nov., two species isolated from the mud in a fermentation cellar used for producing sauce-flavour Chinese liquors.</title>
        <authorList>
            <person name="Yang F."/>
            <person name="Wang H."/>
            <person name="Chen L.Q."/>
            <person name="Zhou N."/>
            <person name="Lu J.J."/>
            <person name="Pu X.X."/>
            <person name="Wan B."/>
            <person name="Wang L."/>
            <person name="Liu S.J."/>
        </authorList>
    </citation>
    <scope>NUCLEOTIDE SEQUENCE [LARGE SCALE GENOMIC DNA]</scope>
    <source>
        <strain evidence="2 3">MT-113</strain>
    </source>
</reference>
<dbReference type="InterPro" id="IPR046749">
    <property type="entry name" value="SHOCT_2"/>
</dbReference>
<dbReference type="Proteomes" id="UP001565220">
    <property type="component" value="Unassembled WGS sequence"/>
</dbReference>
<feature type="domain" description="SHOCT-like" evidence="1">
    <location>
        <begin position="6"/>
        <end position="43"/>
    </location>
</feature>
<evidence type="ECO:0000259" key="1">
    <source>
        <dbReference type="Pfam" id="PF20612"/>
    </source>
</evidence>
<keyword evidence="3" id="KW-1185">Reference proteome</keyword>
<evidence type="ECO:0000313" key="2">
    <source>
        <dbReference type="EMBL" id="MEY8762464.1"/>
    </source>
</evidence>
<organism evidence="2 3">
    <name type="scientific">Clostridium lapidicellarium</name>
    <dbReference type="NCBI Taxonomy" id="3240931"/>
    <lineage>
        <taxon>Bacteria</taxon>
        <taxon>Bacillati</taxon>
        <taxon>Bacillota</taxon>
        <taxon>Clostridia</taxon>
        <taxon>Eubacteriales</taxon>
        <taxon>Clostridiaceae</taxon>
        <taxon>Clostridium</taxon>
    </lineage>
</organism>
<comment type="caution">
    <text evidence="2">The sequence shown here is derived from an EMBL/GenBank/DDBJ whole genome shotgun (WGS) entry which is preliminary data.</text>
</comment>
<name>A0ABV4DT77_9CLOT</name>
<protein>
    <submittedName>
        <fullName evidence="2">SHOCT domain-containing protein</fullName>
    </submittedName>
</protein>
<dbReference type="Pfam" id="PF20612">
    <property type="entry name" value="SHOCT_2"/>
    <property type="match status" value="1"/>
</dbReference>
<gene>
    <name evidence="2" type="ORF">AB8S09_02205</name>
</gene>
<dbReference type="EMBL" id="JBGFFE010000002">
    <property type="protein sequence ID" value="MEY8762464.1"/>
    <property type="molecule type" value="Genomic_DNA"/>
</dbReference>
<dbReference type="RefSeq" id="WP_369868397.1">
    <property type="nucleotide sequence ID" value="NZ_JBGFFE010000002.1"/>
</dbReference>
<proteinExistence type="predicted"/>